<dbReference type="EMBL" id="CALTRL010001137">
    <property type="protein sequence ID" value="CAH7671118.1"/>
    <property type="molecule type" value="Genomic_DNA"/>
</dbReference>
<proteinExistence type="predicted"/>
<comment type="caution">
    <text evidence="3">The sequence shown here is derived from an EMBL/GenBank/DDBJ whole genome shotgun (WGS) entry which is preliminary data.</text>
</comment>
<evidence type="ECO:0000313" key="4">
    <source>
        <dbReference type="Proteomes" id="UP001153365"/>
    </source>
</evidence>
<organism evidence="3 4">
    <name type="scientific">Phakopsora pachyrhizi</name>
    <name type="common">Asian soybean rust disease fungus</name>
    <dbReference type="NCBI Taxonomy" id="170000"/>
    <lineage>
        <taxon>Eukaryota</taxon>
        <taxon>Fungi</taxon>
        <taxon>Dikarya</taxon>
        <taxon>Basidiomycota</taxon>
        <taxon>Pucciniomycotina</taxon>
        <taxon>Pucciniomycetes</taxon>
        <taxon>Pucciniales</taxon>
        <taxon>Phakopsoraceae</taxon>
        <taxon>Phakopsora</taxon>
    </lineage>
</organism>
<feature type="region of interest" description="Disordered" evidence="1">
    <location>
        <begin position="394"/>
        <end position="419"/>
    </location>
</feature>
<dbReference type="AlphaFoldDB" id="A0AAV0ATB1"/>
<dbReference type="Proteomes" id="UP001153365">
    <property type="component" value="Unassembled WGS sequence"/>
</dbReference>
<feature type="transmembrane region" description="Helical" evidence="2">
    <location>
        <begin position="12"/>
        <end position="31"/>
    </location>
</feature>
<reference evidence="3" key="1">
    <citation type="submission" date="2022-06" db="EMBL/GenBank/DDBJ databases">
        <authorList>
            <consortium name="SYNGENTA / RWTH Aachen University"/>
        </authorList>
    </citation>
    <scope>NUCLEOTIDE SEQUENCE</scope>
</reference>
<feature type="transmembrane region" description="Helical" evidence="2">
    <location>
        <begin position="37"/>
        <end position="55"/>
    </location>
</feature>
<accession>A0AAV0ATB1</accession>
<feature type="transmembrane region" description="Helical" evidence="2">
    <location>
        <begin position="133"/>
        <end position="152"/>
    </location>
</feature>
<evidence type="ECO:0000256" key="2">
    <source>
        <dbReference type="SAM" id="Phobius"/>
    </source>
</evidence>
<evidence type="ECO:0000256" key="1">
    <source>
        <dbReference type="SAM" id="MobiDB-lite"/>
    </source>
</evidence>
<keyword evidence="4" id="KW-1185">Reference proteome</keyword>
<keyword evidence="2" id="KW-0812">Transmembrane</keyword>
<feature type="transmembrane region" description="Helical" evidence="2">
    <location>
        <begin position="173"/>
        <end position="192"/>
    </location>
</feature>
<feature type="region of interest" description="Disordered" evidence="1">
    <location>
        <begin position="331"/>
        <end position="352"/>
    </location>
</feature>
<gene>
    <name evidence="3" type="ORF">PPACK8108_LOCUS5880</name>
</gene>
<keyword evidence="2" id="KW-1133">Transmembrane helix</keyword>
<evidence type="ECO:0000313" key="3">
    <source>
        <dbReference type="EMBL" id="CAH7671118.1"/>
    </source>
</evidence>
<feature type="transmembrane region" description="Helical" evidence="2">
    <location>
        <begin position="76"/>
        <end position="95"/>
    </location>
</feature>
<keyword evidence="2" id="KW-0472">Membrane</keyword>
<protein>
    <submittedName>
        <fullName evidence="3">Expressed protein</fullName>
    </submittedName>
</protein>
<sequence>MLDWLCSSYSQLSPLLLIGALGIGFATVLAANYQLRIVSTLIVISASLSLLAGIAEQLSINQRHLSELHRNPAPEIAAGIFISVGAFFKYLFLFFRLEPNFQHRRPSYLKTTQFSSTISSRSHWNRGNLIRKVYLILSLVVIVLIAILEASWRTAFALRSQSFASLSRGSASLQIIFLIWASIKIVFLATRYSSPDATVISTLKDLGSLVTGNAIGLANQILSLETMGFLESPVGRLLELYQMYLYLFDASFYCTRIASMNSVGFVSNRSTRQISIQRESASSSFFALGPSSVEEATKNDFLDNPLVQRRLDSSTGMSNLVRNRALSNDSSYSPLNRLRNTSMKSPSPELNKPFLINNPSLPIGMRNTNNVLGSQKIYTETSFKNPRIPNLAALRGLPTGGSYRKSQYPNDKSGEHKLGGSIKKLDISGKERLPYNLSLIESYKNPLSSSSSTKFPAKNPKTDHPVRTPIRFINPFDSPNSAALLPPPKTPLPPLPPESEIEMRWKFHSSSSPDGENETSTDLITGVGITERSFRKISLPKSLGKSLDLEKSYYEITGTQEGFFNIQNPGVLPAETYQAEISEIKLSSNMSHSRGDYHTKNNFGMSLKHQTTSSAESKIDPGLAIQNIEIKISSPNDESQINSQIGITASSLGSVEINEGEEIIRPNSDAIIGDSFSENLQAIDNYIQEIKSFRRNSPKSINASSFMGTLALKDIDINLSPQIFPTPSSYSIISFELNEMIKKNSGSLTNEKRSSLSSLRSSKSARELDIISIKSGPAESPVGNIKFVEEKVGSAVGQIVERWNDSHDDGSSINKQQKVLSL</sequence>
<feature type="compositionally biased region" description="Polar residues" evidence="1">
    <location>
        <begin position="331"/>
        <end position="345"/>
    </location>
</feature>
<name>A0AAV0ATB1_PHAPC</name>